<evidence type="ECO:0008006" key="5">
    <source>
        <dbReference type="Google" id="ProtNLM"/>
    </source>
</evidence>
<feature type="region of interest" description="Disordered" evidence="2">
    <location>
        <begin position="71"/>
        <end position="105"/>
    </location>
</feature>
<keyword evidence="4" id="KW-1185">Reference proteome</keyword>
<organism evidence="3 4">
    <name type="scientific">Polarella glacialis</name>
    <name type="common">Dinoflagellate</name>
    <dbReference type="NCBI Taxonomy" id="89957"/>
    <lineage>
        <taxon>Eukaryota</taxon>
        <taxon>Sar</taxon>
        <taxon>Alveolata</taxon>
        <taxon>Dinophyceae</taxon>
        <taxon>Suessiales</taxon>
        <taxon>Suessiaceae</taxon>
        <taxon>Polarella</taxon>
    </lineage>
</organism>
<feature type="compositionally biased region" description="Low complexity" evidence="2">
    <location>
        <begin position="25"/>
        <end position="42"/>
    </location>
</feature>
<dbReference type="AlphaFoldDB" id="A0A813D9G9"/>
<dbReference type="Proteomes" id="UP000654075">
    <property type="component" value="Unassembled WGS sequence"/>
</dbReference>
<dbReference type="SUPFAM" id="SSF54928">
    <property type="entry name" value="RNA-binding domain, RBD"/>
    <property type="match status" value="1"/>
</dbReference>
<dbReference type="InterPro" id="IPR035979">
    <property type="entry name" value="RBD_domain_sf"/>
</dbReference>
<evidence type="ECO:0000256" key="1">
    <source>
        <dbReference type="ARBA" id="ARBA00022884"/>
    </source>
</evidence>
<dbReference type="GO" id="GO:0003723">
    <property type="term" value="F:RNA binding"/>
    <property type="evidence" value="ECO:0007669"/>
    <property type="project" value="UniProtKB-KW"/>
</dbReference>
<protein>
    <recommendedName>
        <fullName evidence="5">RRM domain-containing protein</fullName>
    </recommendedName>
</protein>
<dbReference type="CDD" id="cd00590">
    <property type="entry name" value="RRM_SF"/>
    <property type="match status" value="1"/>
</dbReference>
<evidence type="ECO:0000313" key="3">
    <source>
        <dbReference type="EMBL" id="CAE8584190.1"/>
    </source>
</evidence>
<feature type="region of interest" description="Disordered" evidence="2">
    <location>
        <begin position="1"/>
        <end position="55"/>
    </location>
</feature>
<accession>A0A813D9G9</accession>
<comment type="caution">
    <text evidence="3">The sequence shown here is derived from an EMBL/GenBank/DDBJ whole genome shotgun (WGS) entry which is preliminary data.</text>
</comment>
<dbReference type="PANTHER" id="PTHR24012">
    <property type="entry name" value="RNA BINDING PROTEIN"/>
    <property type="match status" value="1"/>
</dbReference>
<proteinExistence type="predicted"/>
<evidence type="ECO:0000313" key="4">
    <source>
        <dbReference type="Proteomes" id="UP000654075"/>
    </source>
</evidence>
<feature type="non-terminal residue" evidence="3">
    <location>
        <position position="348"/>
    </location>
</feature>
<name>A0A813D9G9_POLGL</name>
<keyword evidence="1" id="KW-0694">RNA-binding</keyword>
<reference evidence="3" key="1">
    <citation type="submission" date="2021-02" db="EMBL/GenBank/DDBJ databases">
        <authorList>
            <person name="Dougan E. K."/>
            <person name="Rhodes N."/>
            <person name="Thang M."/>
            <person name="Chan C."/>
        </authorList>
    </citation>
    <scope>NUCLEOTIDE SEQUENCE</scope>
</reference>
<gene>
    <name evidence="3" type="ORF">PGLA1383_LOCUS3128</name>
</gene>
<dbReference type="EMBL" id="CAJNNV010001043">
    <property type="protein sequence ID" value="CAE8584190.1"/>
    <property type="molecule type" value="Genomic_DNA"/>
</dbReference>
<evidence type="ECO:0000256" key="2">
    <source>
        <dbReference type="SAM" id="MobiDB-lite"/>
    </source>
</evidence>
<feature type="non-terminal residue" evidence="3">
    <location>
        <position position="1"/>
    </location>
</feature>
<sequence>PSRRQPQPQQPRPAAVSSHPEDAGSPRPSSAPAASASGSQAQQDRHPNGLHAPTPGLAAKAAARRLPLARRARPAFAGPSSAEAVTRPSAAENPSQNLVAAGRPRPAVRETGVTVSLAVPESWDEQDVQEICHQYSSVARVELLTAGKFQVTFASSAMAKAAVRGLQNLDSRDGTGFFQLQASLLDAAGPEARADSLPETRFVYVDQLTSVQSQLISGPAGSDTELFLWNLPLGDSPSGYSEKELQEWLEEFGPLASPLQLLSCRGAVSQDGDELYRNCGYIRFKEHDVARKVLEVLKQKASTRDSGDVGISGSWSFSERLNTWPEVLQSCESKLLRLARHRLELPSL</sequence>